<protein>
    <recommendedName>
        <fullName evidence="3">HEAT repeat domain-containing protein</fullName>
    </recommendedName>
</protein>
<name>A0ABU3SXR2_9ALTE</name>
<dbReference type="Proteomes" id="UP001247805">
    <property type="component" value="Unassembled WGS sequence"/>
</dbReference>
<sequence>MVVRIPKNYEHLLAEDMQRLSDYRIKGTVSFIDFAPTLAKLAGLTSLAEHDGEAFLGDNISLKQLNQRDYSFSYADRFDERSSLLRSVHLNNYQYIRRYEPFTPDSLFNAYRARQPAYQEWDKMFKAGQLTPVQADYFEPKPAEALYDLAKDPHQINNLAKDPNYRKQLASMRSALNNQVKILPDVGFYPESYVLAQSNSNIASFGQRHKKEISALVDIADLQLQPFAQVKMQLQHLLSKGTTWQKYWALNVASHFGVEAVSLTAQANQILNSNANTLIKARALQFLTIASSYKPQAKLIELIKEASSDIQVVEILNIAAQLKDLKNFVIDIPMHSTWVKPNKSDPDFFHKNSKYNMIVDRIRFLSGEYD</sequence>
<gene>
    <name evidence="1" type="ORF">RS130_13320</name>
</gene>
<proteinExistence type="predicted"/>
<dbReference type="EMBL" id="JAWDIO010000002">
    <property type="protein sequence ID" value="MDU0354767.1"/>
    <property type="molecule type" value="Genomic_DNA"/>
</dbReference>
<accession>A0ABU3SXR2</accession>
<keyword evidence="2" id="KW-1185">Reference proteome</keyword>
<reference evidence="1 2" key="1">
    <citation type="submission" date="2023-10" db="EMBL/GenBank/DDBJ databases">
        <title>Glaciecola aquimarina strain GGW-M5 nov., isolated from a coastal seawater.</title>
        <authorList>
            <person name="Bayburt H."/>
            <person name="Kim J.M."/>
            <person name="Choi B.J."/>
            <person name="Jeon C.O."/>
        </authorList>
    </citation>
    <scope>NUCLEOTIDE SEQUENCE [LARGE SCALE GENOMIC DNA]</scope>
    <source>
        <strain evidence="1 2">KCTC 32108</strain>
    </source>
</reference>
<dbReference type="InterPro" id="IPR017850">
    <property type="entry name" value="Alkaline_phosphatase_core_sf"/>
</dbReference>
<comment type="caution">
    <text evidence="1">The sequence shown here is derived from an EMBL/GenBank/DDBJ whole genome shotgun (WGS) entry which is preliminary data.</text>
</comment>
<evidence type="ECO:0000313" key="2">
    <source>
        <dbReference type="Proteomes" id="UP001247805"/>
    </source>
</evidence>
<evidence type="ECO:0008006" key="3">
    <source>
        <dbReference type="Google" id="ProtNLM"/>
    </source>
</evidence>
<organism evidence="1 2">
    <name type="scientific">Paraglaciecola aquimarina</name>
    <dbReference type="NCBI Taxonomy" id="1235557"/>
    <lineage>
        <taxon>Bacteria</taxon>
        <taxon>Pseudomonadati</taxon>
        <taxon>Pseudomonadota</taxon>
        <taxon>Gammaproteobacteria</taxon>
        <taxon>Alteromonadales</taxon>
        <taxon>Alteromonadaceae</taxon>
        <taxon>Paraglaciecola</taxon>
    </lineage>
</organism>
<dbReference type="Gene3D" id="3.40.720.10">
    <property type="entry name" value="Alkaline Phosphatase, subunit A"/>
    <property type="match status" value="1"/>
</dbReference>
<dbReference type="RefSeq" id="WP_316026346.1">
    <property type="nucleotide sequence ID" value="NZ_JAWDIO010000002.1"/>
</dbReference>
<dbReference type="SUPFAM" id="SSF53649">
    <property type="entry name" value="Alkaline phosphatase-like"/>
    <property type="match status" value="1"/>
</dbReference>
<evidence type="ECO:0000313" key="1">
    <source>
        <dbReference type="EMBL" id="MDU0354767.1"/>
    </source>
</evidence>